<evidence type="ECO:0000313" key="5">
    <source>
        <dbReference type="Proteomes" id="UP001382904"/>
    </source>
</evidence>
<organism evidence="4 5">
    <name type="scientific">Streptomyces caledonius</name>
    <dbReference type="NCBI Taxonomy" id="3134107"/>
    <lineage>
        <taxon>Bacteria</taxon>
        <taxon>Bacillati</taxon>
        <taxon>Actinomycetota</taxon>
        <taxon>Actinomycetes</taxon>
        <taxon>Kitasatosporales</taxon>
        <taxon>Streptomycetaceae</taxon>
        <taxon>Streptomyces</taxon>
    </lineage>
</organism>
<accession>A0ABU8U902</accession>
<evidence type="ECO:0000259" key="3">
    <source>
        <dbReference type="Pfam" id="PF13229"/>
    </source>
</evidence>
<comment type="caution">
    <text evidence="4">The sequence shown here is derived from an EMBL/GenBank/DDBJ whole genome shotgun (WGS) entry which is preliminary data.</text>
</comment>
<dbReference type="PANTHER" id="PTHR22990:SF15">
    <property type="entry name" value="F-BOX ONLY PROTEIN 10"/>
    <property type="match status" value="1"/>
</dbReference>
<feature type="chain" id="PRO_5047063728" evidence="2">
    <location>
        <begin position="32"/>
        <end position="371"/>
    </location>
</feature>
<name>A0ABU8U902_9ACTN</name>
<dbReference type="SMART" id="SM00710">
    <property type="entry name" value="PbH1"/>
    <property type="match status" value="4"/>
</dbReference>
<evidence type="ECO:0000256" key="2">
    <source>
        <dbReference type="SAM" id="SignalP"/>
    </source>
</evidence>
<feature type="domain" description="Right handed beta helix" evidence="3">
    <location>
        <begin position="178"/>
        <end position="334"/>
    </location>
</feature>
<dbReference type="InterPro" id="IPR011050">
    <property type="entry name" value="Pectin_lyase_fold/virulence"/>
</dbReference>
<evidence type="ECO:0000256" key="1">
    <source>
        <dbReference type="ARBA" id="ARBA00022737"/>
    </source>
</evidence>
<gene>
    <name evidence="4" type="ORF">WKI68_29415</name>
</gene>
<keyword evidence="1" id="KW-0677">Repeat</keyword>
<protein>
    <submittedName>
        <fullName evidence="4">Right-handed parallel beta-helix repeat-containing protein</fullName>
    </submittedName>
</protein>
<dbReference type="InterPro" id="IPR012334">
    <property type="entry name" value="Pectin_lyas_fold"/>
</dbReference>
<dbReference type="Gene3D" id="2.160.20.10">
    <property type="entry name" value="Single-stranded right-handed beta-helix, Pectin lyase-like"/>
    <property type="match status" value="1"/>
</dbReference>
<keyword evidence="2" id="KW-0732">Signal</keyword>
<dbReference type="InterPro" id="IPR039448">
    <property type="entry name" value="Beta_helix"/>
</dbReference>
<dbReference type="PANTHER" id="PTHR22990">
    <property type="entry name" value="F-BOX ONLY PROTEIN"/>
    <property type="match status" value="1"/>
</dbReference>
<keyword evidence="5" id="KW-1185">Reference proteome</keyword>
<reference evidence="4 5" key="1">
    <citation type="submission" date="2024-03" db="EMBL/GenBank/DDBJ databases">
        <title>Novel Streptomyces species of biotechnological and ecological value are a feature of Machair soil.</title>
        <authorList>
            <person name="Prole J.R."/>
            <person name="Goodfellow M."/>
            <person name="Allenby N."/>
            <person name="Ward A.C."/>
        </authorList>
    </citation>
    <scope>NUCLEOTIDE SEQUENCE [LARGE SCALE GENOMIC DNA]</scope>
    <source>
        <strain evidence="4 5">MS1.HAVA.3</strain>
    </source>
</reference>
<sequence length="371" mass="38010">MAIPLIRTVARLGLCVLTAIAVCPLVPTSAAADGSRALVVPKDYPTIQAAVDAARPGDRIAVRPGVDREQVVIGKDVSITGWGDRKTTIQAPQMLTPGDDGGNSIVEIRNGASVSLSRLAVSGPGSGTCDNGALGSGIRVLGGARLDLAHAAVTHITDTPAAPCFRSATAVFIGEMPNGTGSATIRDTKITGYQGAGVVVLNEGSTATVEHSTVTGHRTLSTDGIEFVAGAVGRVTRSTISDNGCREPDPVCGPDFFNEFQHAGIAADTPGTVLQHNRIVGNQVGIYVAGVGIDIAHNAIQRSSYVGIALQDGSFTVRRDRIQGGVHGVAVIATEVDTNAVLEGVKITRTSGAPVQTFECCGFTATATVKP</sequence>
<feature type="signal peptide" evidence="2">
    <location>
        <begin position="1"/>
        <end position="31"/>
    </location>
</feature>
<dbReference type="EMBL" id="JBBKAM010000002">
    <property type="protein sequence ID" value="MEJ8644332.1"/>
    <property type="molecule type" value="Genomic_DNA"/>
</dbReference>
<dbReference type="InterPro" id="IPR051550">
    <property type="entry name" value="SCF-Subunits/Alg-Epimerases"/>
</dbReference>
<dbReference type="InterPro" id="IPR006626">
    <property type="entry name" value="PbH1"/>
</dbReference>
<evidence type="ECO:0000313" key="4">
    <source>
        <dbReference type="EMBL" id="MEJ8644332.1"/>
    </source>
</evidence>
<dbReference type="SUPFAM" id="SSF51126">
    <property type="entry name" value="Pectin lyase-like"/>
    <property type="match status" value="1"/>
</dbReference>
<proteinExistence type="predicted"/>
<dbReference type="Proteomes" id="UP001382904">
    <property type="component" value="Unassembled WGS sequence"/>
</dbReference>
<dbReference type="Pfam" id="PF13229">
    <property type="entry name" value="Beta_helix"/>
    <property type="match status" value="1"/>
</dbReference>